<dbReference type="Pfam" id="PF01420">
    <property type="entry name" value="Methylase_S"/>
    <property type="match status" value="1"/>
</dbReference>
<dbReference type="SUPFAM" id="SSF116734">
    <property type="entry name" value="DNA methylase specificity domain"/>
    <property type="match status" value="1"/>
</dbReference>
<dbReference type="Proteomes" id="UP000006502">
    <property type="component" value="Chromosome"/>
</dbReference>
<sequence length="181" mass="20417">MAGRGATPSRKVKEYWNGTINWVKLGEILFKNIYETEEKITKLGCESSSLRLFPENTVVLSLYKGGGSAILKCPSTINESVAAISVSETPCCPEFLSYYFQLIFEGVKKTEQGSARQVLDKEKIRSLRFPFTSFAEQKEVVREIESRLALVSSIEKLQNDFELLKKVALKETFETLEASKD</sequence>
<reference evidence="6" key="2">
    <citation type="submission" date="2012-07" db="EMBL/GenBank/DDBJ databases">
        <title>Complete genome sequence of 'Candidatus Mycoplasma haemolamae'.</title>
        <authorList>
            <person name="Guimaraes A.M.S."/>
            <person name="Toth B."/>
            <person name="Santos A.P."/>
            <person name="Nascimento N.C."/>
            <person name="Sojka J.E."/>
            <person name="Messick J.B."/>
        </authorList>
    </citation>
    <scope>NUCLEOTIDE SEQUENCE [LARGE SCALE GENOMIC DNA]</scope>
    <source>
        <strain evidence="6">Purdue</strain>
    </source>
</reference>
<dbReference type="AlphaFoldDB" id="I7BJM7"/>
<dbReference type="InterPro" id="IPR000055">
    <property type="entry name" value="Restrct_endonuc_typeI_TRD"/>
</dbReference>
<dbReference type="EMBL" id="CP003731">
    <property type="protein sequence ID" value="AFO52068.1"/>
    <property type="molecule type" value="Genomic_DNA"/>
</dbReference>
<protein>
    <submittedName>
        <fullName evidence="5">Restriction modification system DNA specificity subunit</fullName>
    </submittedName>
</protein>
<dbReference type="KEGG" id="mhl:MHLP_02440"/>
<name>I7BJM7_MYCHA</name>
<evidence type="ECO:0000256" key="3">
    <source>
        <dbReference type="ARBA" id="ARBA00023125"/>
    </source>
</evidence>
<evidence type="ECO:0000256" key="1">
    <source>
        <dbReference type="ARBA" id="ARBA00010923"/>
    </source>
</evidence>
<reference evidence="5 6" key="1">
    <citation type="journal article" date="2012" name="J. Bacteriol.">
        <title>Genome Sequence of "Candidatus Mycoplasma haemolamae" Strain Purdue, a Red Blood Cell Pathogen of Alpacas (Vicugna pacos) and Llamas (Lama glama).</title>
        <authorList>
            <person name="Guimaraes A.M."/>
            <person name="Toth B."/>
            <person name="Santos A.P."/>
            <person name="do Nascimento N.C."/>
            <person name="Kritchevsky J.E."/>
            <person name="Messick J.B."/>
        </authorList>
    </citation>
    <scope>NUCLEOTIDE SEQUENCE [LARGE SCALE GENOMIC DNA]</scope>
    <source>
        <strain evidence="5 6">Purdue</strain>
    </source>
</reference>
<dbReference type="GO" id="GO:0003677">
    <property type="term" value="F:DNA binding"/>
    <property type="evidence" value="ECO:0007669"/>
    <property type="project" value="UniProtKB-KW"/>
</dbReference>
<dbReference type="PANTHER" id="PTHR30408:SF12">
    <property type="entry name" value="TYPE I RESTRICTION ENZYME MJAVIII SPECIFICITY SUBUNIT"/>
    <property type="match status" value="1"/>
</dbReference>
<dbReference type="STRING" id="1212765.MHLP_02440"/>
<evidence type="ECO:0000259" key="4">
    <source>
        <dbReference type="Pfam" id="PF01420"/>
    </source>
</evidence>
<keyword evidence="6" id="KW-1185">Reference proteome</keyword>
<comment type="similarity">
    <text evidence="1">Belongs to the type-I restriction system S methylase family.</text>
</comment>
<dbReference type="PANTHER" id="PTHR30408">
    <property type="entry name" value="TYPE-1 RESTRICTION ENZYME ECOKI SPECIFICITY PROTEIN"/>
    <property type="match status" value="1"/>
</dbReference>
<proteinExistence type="inferred from homology"/>
<evidence type="ECO:0000313" key="5">
    <source>
        <dbReference type="EMBL" id="AFO52068.1"/>
    </source>
</evidence>
<evidence type="ECO:0000313" key="6">
    <source>
        <dbReference type="Proteomes" id="UP000006502"/>
    </source>
</evidence>
<dbReference type="GO" id="GO:0009307">
    <property type="term" value="P:DNA restriction-modification system"/>
    <property type="evidence" value="ECO:0007669"/>
    <property type="project" value="UniProtKB-KW"/>
</dbReference>
<organism evidence="5 6">
    <name type="scientific">Mycoplasma haematolamae (strain Purdue)</name>
    <dbReference type="NCBI Taxonomy" id="1212765"/>
    <lineage>
        <taxon>Bacteria</taxon>
        <taxon>Bacillati</taxon>
        <taxon>Mycoplasmatota</taxon>
        <taxon>Mollicutes</taxon>
        <taxon>Mycoplasmataceae</taxon>
        <taxon>Mycoplasma</taxon>
    </lineage>
</organism>
<evidence type="ECO:0000256" key="2">
    <source>
        <dbReference type="ARBA" id="ARBA00022747"/>
    </source>
</evidence>
<accession>I7BJM7</accession>
<dbReference type="OrthoDB" id="400879at2"/>
<feature type="domain" description="Type I restriction modification DNA specificity" evidence="4">
    <location>
        <begin position="4"/>
        <end position="147"/>
    </location>
</feature>
<dbReference type="Gene3D" id="3.90.220.20">
    <property type="entry name" value="DNA methylase specificity domains"/>
    <property type="match status" value="1"/>
</dbReference>
<dbReference type="PATRIC" id="fig|1212765.3.peg.549"/>
<keyword evidence="3" id="KW-0238">DNA-binding</keyword>
<dbReference type="InterPro" id="IPR052021">
    <property type="entry name" value="Type-I_RS_S_subunit"/>
</dbReference>
<dbReference type="InterPro" id="IPR044946">
    <property type="entry name" value="Restrct_endonuc_typeI_TRD_sf"/>
</dbReference>
<gene>
    <name evidence="5" type="ordered locus">MHLP_02440</name>
</gene>
<dbReference type="HOGENOM" id="CLU_021095_9_5_14"/>
<keyword evidence="2" id="KW-0680">Restriction system</keyword>